<dbReference type="EMBL" id="JBHUKR010000006">
    <property type="protein sequence ID" value="MFD2416913.1"/>
    <property type="molecule type" value="Genomic_DNA"/>
</dbReference>
<dbReference type="PANTHER" id="PTHR43201:SF5">
    <property type="entry name" value="MEDIUM-CHAIN ACYL-COA LIGASE ACSF2, MITOCHONDRIAL"/>
    <property type="match status" value="1"/>
</dbReference>
<proteinExistence type="inferred from homology"/>
<gene>
    <name evidence="5" type="ORF">ACFSXZ_11325</name>
</gene>
<keyword evidence="6" id="KW-1185">Reference proteome</keyword>
<name>A0ABW5FPF7_9PSEU</name>
<evidence type="ECO:0000256" key="1">
    <source>
        <dbReference type="ARBA" id="ARBA00006432"/>
    </source>
</evidence>
<protein>
    <submittedName>
        <fullName evidence="5">AMP-binding protein</fullName>
    </submittedName>
</protein>
<organism evidence="5 6">
    <name type="scientific">Amycolatopsis pigmentata</name>
    <dbReference type="NCBI Taxonomy" id="450801"/>
    <lineage>
        <taxon>Bacteria</taxon>
        <taxon>Bacillati</taxon>
        <taxon>Actinomycetota</taxon>
        <taxon>Actinomycetes</taxon>
        <taxon>Pseudonocardiales</taxon>
        <taxon>Pseudonocardiaceae</taxon>
        <taxon>Amycolatopsis</taxon>
    </lineage>
</organism>
<evidence type="ECO:0000313" key="5">
    <source>
        <dbReference type="EMBL" id="MFD2416913.1"/>
    </source>
</evidence>
<sequence length="519" mass="56621">MTGIPTVRGHYRAIEDSRARLYRENGWYSMRPVEETVRRAASKFPGHVAVVWEDRRITYRELQEMVTSLAAGFAAAGLTAGRRVGIRMDNRPELIVALLAAMHSRCVPIPIMPTLGNREVSHVLEVANAAALLEPPAHRRARDGSRYLGPVAGYECAVTRDGVRFRQVRTGTERPSEEELGSIAVMLLSSGTTGPPKLIPREHAPFGYMIRRARELSGFDEDTTYLAALPATHGFTLDCPGVLGTLHSGGTVVLGDHRNPSRSLDLLTTEGVTHTTVVPAVAQQWLARSAEFGAPALRLVQIGGARPDVALVRRLESASGAFVQQVYGMSEGLLCFTSPDDSVETRHRTQGRPASPGDEVLVDRDGELLTRGPYTVAGYFDDPEADAKAFTPDGFYRTGDLATIDDSGAVTITGRVGDVINRGGEKVSPEELEDALRDRPGIDDVAVVGKPDPAYGEVVAVFVVCPEWSKPPLPEIRRYLRELGFAGFKLPEEIRYPVEIPKIGIGKIDRRRLRSMVEG</sequence>
<evidence type="ECO:0000259" key="3">
    <source>
        <dbReference type="Pfam" id="PF00501"/>
    </source>
</evidence>
<dbReference type="RefSeq" id="WP_378264140.1">
    <property type="nucleotide sequence ID" value="NZ_JBHUKR010000006.1"/>
</dbReference>
<dbReference type="InterPro" id="IPR042099">
    <property type="entry name" value="ANL_N_sf"/>
</dbReference>
<reference evidence="6" key="1">
    <citation type="journal article" date="2019" name="Int. J. Syst. Evol. Microbiol.">
        <title>The Global Catalogue of Microorganisms (GCM) 10K type strain sequencing project: providing services to taxonomists for standard genome sequencing and annotation.</title>
        <authorList>
            <consortium name="The Broad Institute Genomics Platform"/>
            <consortium name="The Broad Institute Genome Sequencing Center for Infectious Disease"/>
            <person name="Wu L."/>
            <person name="Ma J."/>
        </authorList>
    </citation>
    <scope>NUCLEOTIDE SEQUENCE [LARGE SCALE GENOMIC DNA]</scope>
    <source>
        <strain evidence="6">CGMCC 4.7645</strain>
    </source>
</reference>
<comment type="caution">
    <text evidence="5">The sequence shown here is derived from an EMBL/GenBank/DDBJ whole genome shotgun (WGS) entry which is preliminary data.</text>
</comment>
<dbReference type="SUPFAM" id="SSF56801">
    <property type="entry name" value="Acetyl-CoA synthetase-like"/>
    <property type="match status" value="1"/>
</dbReference>
<dbReference type="PANTHER" id="PTHR43201">
    <property type="entry name" value="ACYL-COA SYNTHETASE"/>
    <property type="match status" value="1"/>
</dbReference>
<dbReference type="Pfam" id="PF13193">
    <property type="entry name" value="AMP-binding_C"/>
    <property type="match status" value="1"/>
</dbReference>
<evidence type="ECO:0000259" key="4">
    <source>
        <dbReference type="Pfam" id="PF13193"/>
    </source>
</evidence>
<feature type="domain" description="AMP-dependent synthetase/ligase" evidence="3">
    <location>
        <begin position="38"/>
        <end position="380"/>
    </location>
</feature>
<comment type="similarity">
    <text evidence="1">Belongs to the ATP-dependent AMP-binding enzyme family.</text>
</comment>
<evidence type="ECO:0000256" key="2">
    <source>
        <dbReference type="ARBA" id="ARBA00022598"/>
    </source>
</evidence>
<dbReference type="InterPro" id="IPR000873">
    <property type="entry name" value="AMP-dep_synth/lig_dom"/>
</dbReference>
<dbReference type="InterPro" id="IPR025110">
    <property type="entry name" value="AMP-bd_C"/>
</dbReference>
<dbReference type="Pfam" id="PF00501">
    <property type="entry name" value="AMP-binding"/>
    <property type="match status" value="1"/>
</dbReference>
<dbReference type="InterPro" id="IPR020845">
    <property type="entry name" value="AMP-binding_CS"/>
</dbReference>
<evidence type="ECO:0000313" key="6">
    <source>
        <dbReference type="Proteomes" id="UP001597417"/>
    </source>
</evidence>
<feature type="domain" description="AMP-binding enzyme C-terminal" evidence="4">
    <location>
        <begin position="431"/>
        <end position="507"/>
    </location>
</feature>
<dbReference type="Gene3D" id="3.40.50.12780">
    <property type="entry name" value="N-terminal domain of ligase-like"/>
    <property type="match status" value="1"/>
</dbReference>
<dbReference type="Gene3D" id="3.30.300.30">
    <property type="match status" value="1"/>
</dbReference>
<dbReference type="Proteomes" id="UP001597417">
    <property type="component" value="Unassembled WGS sequence"/>
</dbReference>
<accession>A0ABW5FPF7</accession>
<dbReference type="PROSITE" id="PS00455">
    <property type="entry name" value="AMP_BINDING"/>
    <property type="match status" value="1"/>
</dbReference>
<dbReference type="InterPro" id="IPR045851">
    <property type="entry name" value="AMP-bd_C_sf"/>
</dbReference>
<keyword evidence="2" id="KW-0436">Ligase</keyword>